<dbReference type="GO" id="GO:0006887">
    <property type="term" value="P:exocytosis"/>
    <property type="evidence" value="ECO:0007669"/>
    <property type="project" value="UniProtKB-KW"/>
</dbReference>
<keyword evidence="2" id="KW-0813">Transport</keyword>
<gene>
    <name evidence="7" type="ORF">X801_09325</name>
</gene>
<organism evidence="7 8">
    <name type="scientific">Opisthorchis viverrini</name>
    <name type="common">Southeast Asian liver fluke</name>
    <dbReference type="NCBI Taxonomy" id="6198"/>
    <lineage>
        <taxon>Eukaryota</taxon>
        <taxon>Metazoa</taxon>
        <taxon>Spiralia</taxon>
        <taxon>Lophotrochozoa</taxon>
        <taxon>Platyhelminthes</taxon>
        <taxon>Trematoda</taxon>
        <taxon>Digenea</taxon>
        <taxon>Opisthorchiida</taxon>
        <taxon>Opisthorchiata</taxon>
        <taxon>Opisthorchiidae</taxon>
        <taxon>Opisthorchis</taxon>
    </lineage>
</organism>
<dbReference type="Proteomes" id="UP000243686">
    <property type="component" value="Unassembled WGS sequence"/>
</dbReference>
<evidence type="ECO:0000313" key="8">
    <source>
        <dbReference type="Proteomes" id="UP000243686"/>
    </source>
</evidence>
<dbReference type="GO" id="GO:0000145">
    <property type="term" value="C:exocyst"/>
    <property type="evidence" value="ECO:0007669"/>
    <property type="project" value="InterPro"/>
</dbReference>
<evidence type="ECO:0000313" key="7">
    <source>
        <dbReference type="EMBL" id="OON14880.1"/>
    </source>
</evidence>
<dbReference type="Pfam" id="PF20654">
    <property type="entry name" value="Sec3_C-term"/>
    <property type="match status" value="1"/>
</dbReference>
<evidence type="ECO:0000256" key="2">
    <source>
        <dbReference type="ARBA" id="ARBA00022448"/>
    </source>
</evidence>
<dbReference type="GO" id="GO:0006893">
    <property type="term" value="P:Golgi to plasma membrane transport"/>
    <property type="evidence" value="ECO:0007669"/>
    <property type="project" value="TreeGrafter"/>
</dbReference>
<keyword evidence="3" id="KW-0268">Exocytosis</keyword>
<sequence length="927" mass="105214">MADIRKDVQKHFYPMSERVGACMEVLSNVHKKGKIRCLVLTVNKPHTIQLYVVKVQDGGDISNIPICSTKNLKKLDCRDSKMQPTYEMQLTTDHKVCFTNPWLPWNLTDTKTWNFRATKLEAKGEFITAFCRIVGSLQPHLFRDIQLVNLPTNLDLSTLDQHHSLESLLNPSEESKVEETSIATLVAAGTPGATESYRPLTLREEEDIRQFLDELSVDSVQRNATELTEHLQKQLADVEGTNIHTIMASEAQVMKLMSTLDVAIEQADQMVQRMADYHQFLADVEEAMSTLHDRDQLSQVTVDNRGALLNLLEQLVTRLTLDPKYVHALLEVKLDQPADVIRCTEAAQYLNGLLHAKPTPGEEHLQAVGEQAVELKRLRDSFATELAKKVNNSVIAFSRQLNFVVNVGSVGVATAEAPDSASQAGGSRATLTASTAIRNATELYKAQREELIQLAPLVGVWLQTNRKDIYTELKREYAKQMYQFFRHQTLDLFHRGIQSISAVVRPQKTTTWNTQRTLETAVAVADPGSLVLVQSPEASVLNQVTEIVDDLLNKLCQLVDTEEQFITQFFDMHQKTSAPSVYKTLDDVGSLTAIMSNLFRDLESDTANFITGCEQILPILVMPMLVAFSRHTESDIKASSSSTEKTVSSREPTWFSSQYMVRMIMTSKRAFNRHIERMIQSFKESKPSKRSRCGVLQIVRDYVEFAERSISVFSRSTRLVDLERAHGELVRTMMTQLEQIASQSVKTPREVVQLDSSVILPIVENYHRLNDIFRRLKLAGMEEYRQEAKSRYARALQEYTKNSMGRPLEKLATFFEGVNAALAAGVRPEVIQYQFAFSKQELQKVIREYPGREVKRGLENLCKKVEKHLSEEGNLFQVVWRSIQAKFFEQCEQFNTLIAECYPDSGISLEFTIDDLQAYFTDIARSR</sequence>
<dbReference type="PANTHER" id="PTHR16092">
    <property type="entry name" value="SEC3/SYNTAXIN-RELATED"/>
    <property type="match status" value="1"/>
</dbReference>
<name>A0A1S8WKB0_OPIVI</name>
<dbReference type="InterPro" id="IPR048628">
    <property type="entry name" value="Sec3_C"/>
</dbReference>
<evidence type="ECO:0000256" key="4">
    <source>
        <dbReference type="ARBA" id="ARBA00023054"/>
    </source>
</evidence>
<evidence type="ECO:0000259" key="6">
    <source>
        <dbReference type="Pfam" id="PF20654"/>
    </source>
</evidence>
<protein>
    <submittedName>
        <fullName evidence="7">Uncharacterized protein</fullName>
    </submittedName>
</protein>
<dbReference type="Pfam" id="PF09763">
    <property type="entry name" value="Sec3_CC"/>
    <property type="match status" value="1"/>
</dbReference>
<keyword evidence="8" id="KW-1185">Reference proteome</keyword>
<reference evidence="7 8" key="1">
    <citation type="submission" date="2015-03" db="EMBL/GenBank/DDBJ databases">
        <title>Draft genome of the nematode, Opisthorchis viverrini.</title>
        <authorList>
            <person name="Mitreva M."/>
        </authorList>
    </citation>
    <scope>NUCLEOTIDE SEQUENCE [LARGE SCALE GENOMIC DNA]</scope>
    <source>
        <strain evidence="7">Khon Kaen</strain>
    </source>
</reference>
<comment type="similarity">
    <text evidence="1">Belongs to the SEC3 family.</text>
</comment>
<dbReference type="AlphaFoldDB" id="A0A1S8WKB0"/>
<dbReference type="PANTHER" id="PTHR16092:SF14">
    <property type="entry name" value="EXOCYST COMPLEX COMPONENT 1 ISOFORM X1"/>
    <property type="match status" value="1"/>
</dbReference>
<feature type="domain" description="Exocyst complex component Sec3 coiled-coil" evidence="5">
    <location>
        <begin position="225"/>
        <end position="350"/>
    </location>
</feature>
<proteinExistence type="inferred from homology"/>
<dbReference type="InterPro" id="IPR019160">
    <property type="entry name" value="Sec3_CC"/>
</dbReference>
<keyword evidence="4" id="KW-0175">Coiled coil</keyword>
<accession>A0A1S8WKB0</accession>
<dbReference type="GO" id="GO:0005546">
    <property type="term" value="F:phosphatidylinositol-4,5-bisphosphate binding"/>
    <property type="evidence" value="ECO:0007669"/>
    <property type="project" value="TreeGrafter"/>
</dbReference>
<feature type="domain" description="Exocyst complex component Sec3 C-terminal" evidence="6">
    <location>
        <begin position="646"/>
        <end position="904"/>
    </location>
</feature>
<evidence type="ECO:0000256" key="1">
    <source>
        <dbReference type="ARBA" id="ARBA00006518"/>
    </source>
</evidence>
<evidence type="ECO:0000259" key="5">
    <source>
        <dbReference type="Pfam" id="PF09763"/>
    </source>
</evidence>
<dbReference type="GO" id="GO:0005886">
    <property type="term" value="C:plasma membrane"/>
    <property type="evidence" value="ECO:0007669"/>
    <property type="project" value="TreeGrafter"/>
</dbReference>
<evidence type="ECO:0000256" key="3">
    <source>
        <dbReference type="ARBA" id="ARBA00022483"/>
    </source>
</evidence>
<dbReference type="EMBL" id="KV906356">
    <property type="protein sequence ID" value="OON14880.1"/>
    <property type="molecule type" value="Genomic_DNA"/>
</dbReference>